<dbReference type="Gramene" id="Os11t0137400-00">
    <property type="protein sequence ID" value="Os11t0137400-00"/>
    <property type="gene ID" value="Os11g0137400"/>
</dbReference>
<dbReference type="InterPro" id="IPR036390">
    <property type="entry name" value="WH_DNA-bd_sf"/>
</dbReference>
<dbReference type="EMBL" id="AP014967">
    <property type="protein sequence ID" value="BAT12580.1"/>
    <property type="molecule type" value="Genomic_DNA"/>
</dbReference>
<dbReference type="STRING" id="39947.A0A0P0XZ21"/>
<organism evidence="2 3">
    <name type="scientific">Oryza sativa subsp. japonica</name>
    <name type="common">Rice</name>
    <dbReference type="NCBI Taxonomy" id="39947"/>
    <lineage>
        <taxon>Eukaryota</taxon>
        <taxon>Viridiplantae</taxon>
        <taxon>Streptophyta</taxon>
        <taxon>Embryophyta</taxon>
        <taxon>Tracheophyta</taxon>
        <taxon>Spermatophyta</taxon>
        <taxon>Magnoliopsida</taxon>
        <taxon>Liliopsida</taxon>
        <taxon>Poales</taxon>
        <taxon>Poaceae</taxon>
        <taxon>BOP clade</taxon>
        <taxon>Oryzoideae</taxon>
        <taxon>Oryzeae</taxon>
        <taxon>Oryzinae</taxon>
        <taxon>Oryza</taxon>
        <taxon>Oryza sativa</taxon>
    </lineage>
</organism>
<dbReference type="InterPro" id="IPR024550">
    <property type="entry name" value="TFIIEa/SarR/Rpc3_HTH_dom"/>
</dbReference>
<dbReference type="InParanoid" id="A0A0P0XZ21"/>
<reference evidence="2 3" key="2">
    <citation type="journal article" date="2013" name="Plant Cell Physiol.">
        <title>Rice Annotation Project Database (RAP-DB): an integrative and interactive database for rice genomics.</title>
        <authorList>
            <person name="Sakai H."/>
            <person name="Lee S.S."/>
            <person name="Tanaka T."/>
            <person name="Numa H."/>
            <person name="Kim J."/>
            <person name="Kawahara Y."/>
            <person name="Wakimoto H."/>
            <person name="Yang C.C."/>
            <person name="Iwamoto M."/>
            <person name="Abe T."/>
            <person name="Yamada Y."/>
            <person name="Muto A."/>
            <person name="Inokuchi H."/>
            <person name="Ikemura T."/>
            <person name="Matsumoto T."/>
            <person name="Sasaki T."/>
            <person name="Itoh T."/>
        </authorList>
    </citation>
    <scope>NUCLEOTIDE SEQUENCE [LARGE SCALE GENOMIC DNA]</scope>
    <source>
        <strain evidence="3">cv. Nipponbare</strain>
    </source>
</reference>
<name>A0A0P0XZ21_ORYSJ</name>
<keyword evidence="3" id="KW-1185">Reference proteome</keyword>
<dbReference type="SMR" id="A0A0P0XZ21"/>
<dbReference type="PANTHER" id="PTHR13097:SF7">
    <property type="entry name" value="GENERAL TRANSCRIPTION FACTOR IIE SUBUNIT 1"/>
    <property type="match status" value="1"/>
</dbReference>
<evidence type="ECO:0000259" key="1">
    <source>
        <dbReference type="PROSITE" id="PS51344"/>
    </source>
</evidence>
<gene>
    <name evidence="2" type="ordered locus">Os11g0137400</name>
    <name evidence="2" type="ORF">OSNPB_110137400</name>
</gene>
<dbReference type="Pfam" id="PF02002">
    <property type="entry name" value="TFIIE_alpha"/>
    <property type="match status" value="1"/>
</dbReference>
<dbReference type="SUPFAM" id="SSF46785">
    <property type="entry name" value="Winged helix' DNA-binding domain"/>
    <property type="match status" value="1"/>
</dbReference>
<reference evidence="2 3" key="3">
    <citation type="journal article" date="2013" name="Rice">
        <title>Improvement of the Oryza sativa Nipponbare reference genome using next generation sequence and optical map data.</title>
        <authorList>
            <person name="Kawahara Y."/>
            <person name="de la Bastide M."/>
            <person name="Hamilton J.P."/>
            <person name="Kanamori H."/>
            <person name="McCombie W.R."/>
            <person name="Ouyang S."/>
            <person name="Schwartz D.C."/>
            <person name="Tanaka T."/>
            <person name="Wu J."/>
            <person name="Zhou S."/>
            <person name="Childs K.L."/>
            <person name="Davidson R.M."/>
            <person name="Lin H."/>
            <person name="Quesada-Ocampo L."/>
            <person name="Vaillancourt B."/>
            <person name="Sakai H."/>
            <person name="Lee S.S."/>
            <person name="Kim J."/>
            <person name="Numa H."/>
            <person name="Itoh T."/>
            <person name="Buell C.R."/>
            <person name="Matsumoto T."/>
        </authorList>
    </citation>
    <scope>NUCLEOTIDE SEQUENCE [LARGE SCALE GENOMIC DNA]</scope>
    <source>
        <strain evidence="3">cv. Nipponbare</strain>
    </source>
</reference>
<sequence>MIVGICGRCNFIGFGLGIFGWHGRMVRMVARAFYDDVSLARDPKSARGDNCGLAVVVLEALGRRRQWVREEDLAKALKISSKQLRRILQFFEEEKLVRRCHRKE</sequence>
<dbReference type="PANTHER" id="PTHR13097">
    <property type="entry name" value="TRANSCRIPTION INITIATION FACTOR IIE, ALPHA SUBUNIT"/>
    <property type="match status" value="1"/>
</dbReference>
<dbReference type="InterPro" id="IPR017919">
    <property type="entry name" value="TFIIE/TFIIEa_HTH"/>
</dbReference>
<dbReference type="PROSITE" id="PS51344">
    <property type="entry name" value="HTH_TFE_IIE"/>
    <property type="match status" value="1"/>
</dbReference>
<dbReference type="AlphaFoldDB" id="A0A0P0XZ21"/>
<dbReference type="PaxDb" id="39947-A0A0P0XZ21"/>
<dbReference type="eggNOG" id="KOG2593">
    <property type="taxonomic scope" value="Eukaryota"/>
</dbReference>
<reference evidence="3" key="1">
    <citation type="journal article" date="2005" name="Nature">
        <title>The map-based sequence of the rice genome.</title>
        <authorList>
            <consortium name="International rice genome sequencing project (IRGSP)"/>
            <person name="Matsumoto T."/>
            <person name="Wu J."/>
            <person name="Kanamori H."/>
            <person name="Katayose Y."/>
            <person name="Fujisawa M."/>
            <person name="Namiki N."/>
            <person name="Mizuno H."/>
            <person name="Yamamoto K."/>
            <person name="Antonio B.A."/>
            <person name="Baba T."/>
            <person name="Sakata K."/>
            <person name="Nagamura Y."/>
            <person name="Aoki H."/>
            <person name="Arikawa K."/>
            <person name="Arita K."/>
            <person name="Bito T."/>
            <person name="Chiden Y."/>
            <person name="Fujitsuka N."/>
            <person name="Fukunaka R."/>
            <person name="Hamada M."/>
            <person name="Harada C."/>
            <person name="Hayashi A."/>
            <person name="Hijishita S."/>
            <person name="Honda M."/>
            <person name="Hosokawa S."/>
            <person name="Ichikawa Y."/>
            <person name="Idonuma A."/>
            <person name="Iijima M."/>
            <person name="Ikeda M."/>
            <person name="Ikeno M."/>
            <person name="Ito K."/>
            <person name="Ito S."/>
            <person name="Ito T."/>
            <person name="Ito Y."/>
            <person name="Ito Y."/>
            <person name="Iwabuchi A."/>
            <person name="Kamiya K."/>
            <person name="Karasawa W."/>
            <person name="Kurita K."/>
            <person name="Katagiri S."/>
            <person name="Kikuta A."/>
            <person name="Kobayashi H."/>
            <person name="Kobayashi N."/>
            <person name="Machita K."/>
            <person name="Maehara T."/>
            <person name="Masukawa M."/>
            <person name="Mizubayashi T."/>
            <person name="Mukai Y."/>
            <person name="Nagasaki H."/>
            <person name="Nagata Y."/>
            <person name="Naito S."/>
            <person name="Nakashima M."/>
            <person name="Nakama Y."/>
            <person name="Nakamichi Y."/>
            <person name="Nakamura M."/>
            <person name="Meguro A."/>
            <person name="Negishi M."/>
            <person name="Ohta I."/>
            <person name="Ohta T."/>
            <person name="Okamoto M."/>
            <person name="Ono N."/>
            <person name="Saji S."/>
            <person name="Sakaguchi M."/>
            <person name="Sakai K."/>
            <person name="Shibata M."/>
            <person name="Shimokawa T."/>
            <person name="Song J."/>
            <person name="Takazaki Y."/>
            <person name="Terasawa K."/>
            <person name="Tsugane M."/>
            <person name="Tsuji K."/>
            <person name="Ueda S."/>
            <person name="Waki K."/>
            <person name="Yamagata H."/>
            <person name="Yamamoto M."/>
            <person name="Yamamoto S."/>
            <person name="Yamane H."/>
            <person name="Yoshiki S."/>
            <person name="Yoshihara R."/>
            <person name="Yukawa K."/>
            <person name="Zhong H."/>
            <person name="Yano M."/>
            <person name="Yuan Q."/>
            <person name="Ouyang S."/>
            <person name="Liu J."/>
            <person name="Jones K.M."/>
            <person name="Gansberger K."/>
            <person name="Moffat K."/>
            <person name="Hill J."/>
            <person name="Bera J."/>
            <person name="Fadrosh D."/>
            <person name="Jin S."/>
            <person name="Johri S."/>
            <person name="Kim M."/>
            <person name="Overton L."/>
            <person name="Reardon M."/>
            <person name="Tsitrin T."/>
            <person name="Vuong H."/>
            <person name="Weaver B."/>
            <person name="Ciecko A."/>
            <person name="Tallon L."/>
            <person name="Jackson J."/>
            <person name="Pai G."/>
            <person name="Aken S.V."/>
            <person name="Utterback T."/>
            <person name="Reidmuller S."/>
            <person name="Feldblyum T."/>
            <person name="Hsiao J."/>
            <person name="Zismann V."/>
            <person name="Iobst S."/>
            <person name="de Vazeille A.R."/>
            <person name="Buell C.R."/>
            <person name="Ying K."/>
            <person name="Li Y."/>
            <person name="Lu T."/>
            <person name="Huang Y."/>
            <person name="Zhao Q."/>
            <person name="Feng Q."/>
            <person name="Zhang L."/>
            <person name="Zhu J."/>
            <person name="Weng Q."/>
            <person name="Mu J."/>
            <person name="Lu Y."/>
            <person name="Fan D."/>
            <person name="Liu Y."/>
            <person name="Guan J."/>
            <person name="Zhang Y."/>
            <person name="Yu S."/>
            <person name="Liu X."/>
            <person name="Zhang Y."/>
            <person name="Hong G."/>
            <person name="Han B."/>
            <person name="Choisne N."/>
            <person name="Demange N."/>
            <person name="Orjeda G."/>
            <person name="Samain S."/>
            <person name="Cattolico L."/>
            <person name="Pelletier E."/>
            <person name="Couloux A."/>
            <person name="Segurens B."/>
            <person name="Wincker P."/>
            <person name="D'Hont A."/>
            <person name="Scarpelli C."/>
            <person name="Weissenbach J."/>
            <person name="Salanoubat M."/>
            <person name="Quetier F."/>
            <person name="Yu Y."/>
            <person name="Kim H.R."/>
            <person name="Rambo T."/>
            <person name="Currie J."/>
            <person name="Collura K."/>
            <person name="Luo M."/>
            <person name="Yang T."/>
            <person name="Ammiraju J.S.S."/>
            <person name="Engler F."/>
            <person name="Soderlund C."/>
            <person name="Wing R.A."/>
            <person name="Palmer L.E."/>
            <person name="de la Bastide M."/>
            <person name="Spiegel L."/>
            <person name="Nascimento L."/>
            <person name="Zutavern T."/>
            <person name="O'Shaughnessy A."/>
            <person name="Dike S."/>
            <person name="Dedhia N."/>
            <person name="Preston R."/>
            <person name="Balija V."/>
            <person name="McCombie W.R."/>
            <person name="Chow T."/>
            <person name="Chen H."/>
            <person name="Chung M."/>
            <person name="Chen C."/>
            <person name="Shaw J."/>
            <person name="Wu H."/>
            <person name="Hsiao K."/>
            <person name="Chao Y."/>
            <person name="Chu M."/>
            <person name="Cheng C."/>
            <person name="Hour A."/>
            <person name="Lee P."/>
            <person name="Lin S."/>
            <person name="Lin Y."/>
            <person name="Liou J."/>
            <person name="Liu S."/>
            <person name="Hsing Y."/>
            <person name="Raghuvanshi S."/>
            <person name="Mohanty A."/>
            <person name="Bharti A.K."/>
            <person name="Gaur A."/>
            <person name="Gupta V."/>
            <person name="Kumar D."/>
            <person name="Ravi V."/>
            <person name="Vij S."/>
            <person name="Kapur A."/>
            <person name="Khurana P."/>
            <person name="Khurana P."/>
            <person name="Khurana J.P."/>
            <person name="Tyagi A.K."/>
            <person name="Gaikwad K."/>
            <person name="Singh A."/>
            <person name="Dalal V."/>
            <person name="Srivastava S."/>
            <person name="Dixit A."/>
            <person name="Pal A.K."/>
            <person name="Ghazi I.A."/>
            <person name="Yadav M."/>
            <person name="Pandit A."/>
            <person name="Bhargava A."/>
            <person name="Sureshbabu K."/>
            <person name="Batra K."/>
            <person name="Sharma T.R."/>
            <person name="Mohapatra T."/>
            <person name="Singh N.K."/>
            <person name="Messing J."/>
            <person name="Nelson A.B."/>
            <person name="Fuks G."/>
            <person name="Kavchok S."/>
            <person name="Keizer G."/>
            <person name="Linton E."/>
            <person name="Llaca V."/>
            <person name="Song R."/>
            <person name="Tanyolac B."/>
            <person name="Young S."/>
            <person name="Ho-Il K."/>
            <person name="Hahn J.H."/>
            <person name="Sangsakoo G."/>
            <person name="Vanavichit A."/>
            <person name="de Mattos Luiz.A.T."/>
            <person name="Zimmer P.D."/>
            <person name="Malone G."/>
            <person name="Dellagostin O."/>
            <person name="de Oliveira A.C."/>
            <person name="Bevan M."/>
            <person name="Bancroft I."/>
            <person name="Minx P."/>
            <person name="Cordum H."/>
            <person name="Wilson R."/>
            <person name="Cheng Z."/>
            <person name="Jin W."/>
            <person name="Jiang J."/>
            <person name="Leong S.A."/>
            <person name="Iwama H."/>
            <person name="Gojobori T."/>
            <person name="Itoh T."/>
            <person name="Niimura Y."/>
            <person name="Fujii Y."/>
            <person name="Habara T."/>
            <person name="Sakai H."/>
            <person name="Sato Y."/>
            <person name="Wilson G."/>
            <person name="Kumar K."/>
            <person name="McCouch S."/>
            <person name="Juretic N."/>
            <person name="Hoen D."/>
            <person name="Wright S."/>
            <person name="Bruskiewich R."/>
            <person name="Bureau T."/>
            <person name="Miyao A."/>
            <person name="Hirochika H."/>
            <person name="Nishikawa T."/>
            <person name="Kadowaki K."/>
            <person name="Sugiura M."/>
            <person name="Burr B."/>
            <person name="Sasaki T."/>
        </authorList>
    </citation>
    <scope>NUCLEOTIDE SEQUENCE [LARGE SCALE GENOMIC DNA]</scope>
    <source>
        <strain evidence="3">cv. Nipponbare</strain>
    </source>
</reference>
<dbReference type="InterPro" id="IPR039997">
    <property type="entry name" value="TFE"/>
</dbReference>
<evidence type="ECO:0000313" key="3">
    <source>
        <dbReference type="Proteomes" id="UP000059680"/>
    </source>
</evidence>
<dbReference type="OMA" id="HRREYGA"/>
<proteinExistence type="predicted"/>
<protein>
    <submittedName>
        <fullName evidence="2">Os11g0137400 protein</fullName>
    </submittedName>
</protein>
<dbReference type="Proteomes" id="UP000059680">
    <property type="component" value="Chromosome 11"/>
</dbReference>
<accession>A0A0P0XZ21</accession>
<evidence type="ECO:0000313" key="2">
    <source>
        <dbReference type="EMBL" id="BAT12580.1"/>
    </source>
</evidence>
<dbReference type="FunCoup" id="A0A0P0XZ21">
    <property type="interactions" value="16"/>
</dbReference>
<feature type="domain" description="HTH TFE/IIEalpha-type" evidence="1">
    <location>
        <begin position="22"/>
        <end position="104"/>
    </location>
</feature>